<dbReference type="EMBL" id="GL446201">
    <property type="protein sequence ID" value="EFN88265.1"/>
    <property type="molecule type" value="Genomic_DNA"/>
</dbReference>
<evidence type="ECO:0000313" key="1">
    <source>
        <dbReference type="EMBL" id="EFN88265.1"/>
    </source>
</evidence>
<dbReference type="OrthoDB" id="8775784at2759"/>
<sequence length="306" mass="36019">MNITPKEVNRKIRSLRSRKIAEKESQKDLNNDGKSRYSLRLLSKGLDKQKNTIECIKLDETEETQEKFSAQFLNGTYSEETKHLLQIRPKAEDEEKNIIGEYMEFNERGAKRRKISDKFSNIYEESKQSSQFLPEEERNTFEFIEYDEIEDRHEKIPIKFLNGTCNEEPKHSLRCLPKIPNEERNTIEYVEIDGIEERCEKIIPTKYVNINCDEESRHSSRFLPKIQDEDDRFGEYVALELRSLRSEASKRRLKSEIRRAICHIADLDDADIFMPNAAVDPLSLYSQSFPNYSQMCEISNIRSEIA</sequence>
<protein>
    <submittedName>
        <fullName evidence="1">Uncharacterized protein</fullName>
    </submittedName>
</protein>
<dbReference type="AlphaFoldDB" id="E2B7Q2"/>
<organism evidence="2">
    <name type="scientific">Harpegnathos saltator</name>
    <name type="common">Jerdon's jumping ant</name>
    <dbReference type="NCBI Taxonomy" id="610380"/>
    <lineage>
        <taxon>Eukaryota</taxon>
        <taxon>Metazoa</taxon>
        <taxon>Ecdysozoa</taxon>
        <taxon>Arthropoda</taxon>
        <taxon>Hexapoda</taxon>
        <taxon>Insecta</taxon>
        <taxon>Pterygota</taxon>
        <taxon>Neoptera</taxon>
        <taxon>Endopterygota</taxon>
        <taxon>Hymenoptera</taxon>
        <taxon>Apocrita</taxon>
        <taxon>Aculeata</taxon>
        <taxon>Formicoidea</taxon>
        <taxon>Formicidae</taxon>
        <taxon>Ponerinae</taxon>
        <taxon>Ponerini</taxon>
        <taxon>Harpegnathos</taxon>
    </lineage>
</organism>
<dbReference type="InParanoid" id="E2B7Q2"/>
<evidence type="ECO:0000313" key="2">
    <source>
        <dbReference type="Proteomes" id="UP000008237"/>
    </source>
</evidence>
<name>E2B7Q2_HARSA</name>
<reference evidence="1 2" key="1">
    <citation type="journal article" date="2010" name="Science">
        <title>Genomic comparison of the ants Camponotus floridanus and Harpegnathos saltator.</title>
        <authorList>
            <person name="Bonasio R."/>
            <person name="Zhang G."/>
            <person name="Ye C."/>
            <person name="Mutti N.S."/>
            <person name="Fang X."/>
            <person name="Qin N."/>
            <person name="Donahue G."/>
            <person name="Yang P."/>
            <person name="Li Q."/>
            <person name="Li C."/>
            <person name="Zhang P."/>
            <person name="Huang Z."/>
            <person name="Berger S.L."/>
            <person name="Reinberg D."/>
            <person name="Wang J."/>
            <person name="Liebig J."/>
        </authorList>
    </citation>
    <scope>NUCLEOTIDE SEQUENCE [LARGE SCALE GENOMIC DNA]</scope>
    <source>
        <strain evidence="1 2">R22 G/1</strain>
    </source>
</reference>
<accession>E2B7Q2</accession>
<proteinExistence type="predicted"/>
<gene>
    <name evidence="1" type="ORF">EAI_10549</name>
</gene>
<keyword evidence="2" id="KW-1185">Reference proteome</keyword>
<dbReference type="Proteomes" id="UP000008237">
    <property type="component" value="Unassembled WGS sequence"/>
</dbReference>